<evidence type="ECO:0000313" key="2">
    <source>
        <dbReference type="EMBL" id="SJL13420.1"/>
    </source>
</evidence>
<sequence length="215" mass="23236">MSVLVLPNTSNLLSRPPLQLTTPLPWADCYHPTEAMTRCRMRNDAVIGGDWPGPKYRLTGWDQILLAQTYLSEDGKCRGIIKREQKPPKAFADTVDGDVSTDQPEECRAFPLTRPVPSEPDAESRCCPSVSEAGSGDAPSISVVGSGCSDAGSQNFDSASSQGEARPTPITAFSFFLSVLAKCLPVCPWSLTTSMPRYLLPIRGDGGNMRRSELA</sequence>
<dbReference type="AlphaFoldDB" id="A0A284RXD5"/>
<keyword evidence="3" id="KW-1185">Reference proteome</keyword>
<protein>
    <submittedName>
        <fullName evidence="2">Uncharacterized protein</fullName>
    </submittedName>
</protein>
<dbReference type="EMBL" id="FUEG01000020">
    <property type="protein sequence ID" value="SJL13420.1"/>
    <property type="molecule type" value="Genomic_DNA"/>
</dbReference>
<feature type="region of interest" description="Disordered" evidence="1">
    <location>
        <begin position="112"/>
        <end position="131"/>
    </location>
</feature>
<reference evidence="3" key="1">
    <citation type="journal article" date="2017" name="Nat. Ecol. Evol.">
        <title>Genome expansion and lineage-specific genetic innovations in the forest pathogenic fungi Armillaria.</title>
        <authorList>
            <person name="Sipos G."/>
            <person name="Prasanna A.N."/>
            <person name="Walter M.C."/>
            <person name="O'Connor E."/>
            <person name="Balint B."/>
            <person name="Krizsan K."/>
            <person name="Kiss B."/>
            <person name="Hess J."/>
            <person name="Varga T."/>
            <person name="Slot J."/>
            <person name="Riley R."/>
            <person name="Boka B."/>
            <person name="Rigling D."/>
            <person name="Barry K."/>
            <person name="Lee J."/>
            <person name="Mihaltcheva S."/>
            <person name="LaButti K."/>
            <person name="Lipzen A."/>
            <person name="Waldron R."/>
            <person name="Moloney N.M."/>
            <person name="Sperisen C."/>
            <person name="Kredics L."/>
            <person name="Vagvoelgyi C."/>
            <person name="Patrignani A."/>
            <person name="Fitzpatrick D."/>
            <person name="Nagy I."/>
            <person name="Doyle S."/>
            <person name="Anderson J.B."/>
            <person name="Grigoriev I.V."/>
            <person name="Gueldener U."/>
            <person name="Muensterkoetter M."/>
            <person name="Nagy L.G."/>
        </authorList>
    </citation>
    <scope>NUCLEOTIDE SEQUENCE [LARGE SCALE GENOMIC DNA]</scope>
    <source>
        <strain evidence="3">C18/9</strain>
    </source>
</reference>
<gene>
    <name evidence="2" type="ORF">ARMOST_16863</name>
</gene>
<dbReference type="OrthoDB" id="2936030at2759"/>
<evidence type="ECO:0000313" key="3">
    <source>
        <dbReference type="Proteomes" id="UP000219338"/>
    </source>
</evidence>
<organism evidence="2 3">
    <name type="scientific">Armillaria ostoyae</name>
    <name type="common">Armillaria root rot fungus</name>
    <dbReference type="NCBI Taxonomy" id="47428"/>
    <lineage>
        <taxon>Eukaryota</taxon>
        <taxon>Fungi</taxon>
        <taxon>Dikarya</taxon>
        <taxon>Basidiomycota</taxon>
        <taxon>Agaricomycotina</taxon>
        <taxon>Agaricomycetes</taxon>
        <taxon>Agaricomycetidae</taxon>
        <taxon>Agaricales</taxon>
        <taxon>Marasmiineae</taxon>
        <taxon>Physalacriaceae</taxon>
        <taxon>Armillaria</taxon>
    </lineage>
</organism>
<dbReference type="Proteomes" id="UP000219338">
    <property type="component" value="Unassembled WGS sequence"/>
</dbReference>
<name>A0A284RXD5_ARMOS</name>
<proteinExistence type="predicted"/>
<evidence type="ECO:0000256" key="1">
    <source>
        <dbReference type="SAM" id="MobiDB-lite"/>
    </source>
</evidence>
<accession>A0A284RXD5</accession>